<accession>A0A645JIH4</accession>
<evidence type="ECO:0000313" key="1">
    <source>
        <dbReference type="EMBL" id="MPN62920.1"/>
    </source>
</evidence>
<gene>
    <name evidence="1" type="ORF">SDC9_210673</name>
</gene>
<comment type="caution">
    <text evidence="1">The sequence shown here is derived from an EMBL/GenBank/DDBJ whole genome shotgun (WGS) entry which is preliminary data.</text>
</comment>
<dbReference type="AlphaFoldDB" id="A0A645JIH4"/>
<name>A0A645JIH4_9ZZZZ</name>
<reference evidence="1" key="1">
    <citation type="submission" date="2019-08" db="EMBL/GenBank/DDBJ databases">
        <authorList>
            <person name="Kucharzyk K."/>
            <person name="Murdoch R.W."/>
            <person name="Higgins S."/>
            <person name="Loffler F."/>
        </authorList>
    </citation>
    <scope>NUCLEOTIDE SEQUENCE</scope>
</reference>
<dbReference type="EMBL" id="VSSQ01141615">
    <property type="protein sequence ID" value="MPN62920.1"/>
    <property type="molecule type" value="Genomic_DNA"/>
</dbReference>
<proteinExistence type="predicted"/>
<sequence length="67" mass="7653">MQCAPDQFRHLGVADEEPVCFHVFRLSVDQIHNGIDYHHLFVKVIIVFSLTGAYQFKHGIAIQPGNF</sequence>
<protein>
    <submittedName>
        <fullName evidence="1">Uncharacterized protein</fullName>
    </submittedName>
</protein>
<organism evidence="1">
    <name type="scientific">bioreactor metagenome</name>
    <dbReference type="NCBI Taxonomy" id="1076179"/>
    <lineage>
        <taxon>unclassified sequences</taxon>
        <taxon>metagenomes</taxon>
        <taxon>ecological metagenomes</taxon>
    </lineage>
</organism>